<dbReference type="AlphaFoldDB" id="A0A8S4RGC7"/>
<feature type="transmembrane region" description="Helical" evidence="1">
    <location>
        <begin position="20"/>
        <end position="39"/>
    </location>
</feature>
<keyword evidence="1" id="KW-1133">Transmembrane helix</keyword>
<dbReference type="EMBL" id="CAKXAJ010025064">
    <property type="protein sequence ID" value="CAH2234499.1"/>
    <property type="molecule type" value="Genomic_DNA"/>
</dbReference>
<keyword evidence="1" id="KW-0812">Transmembrane</keyword>
<proteinExistence type="predicted"/>
<sequence>MHTRLGRDNSSFDALCQSTSLYHCYPACVLCVIFVFKIIHSSYDVVNNVVGVRACIDVRASVACACACTRATRRKLPANAIRIQIRRRRSRKIALLRSK</sequence>
<comment type="caution">
    <text evidence="2">The sequence shown here is derived from an EMBL/GenBank/DDBJ whole genome shotgun (WGS) entry which is preliminary data.</text>
</comment>
<gene>
    <name evidence="2" type="primary">jg1641</name>
    <name evidence="2" type="ORF">PAEG_LOCUS12323</name>
</gene>
<keyword evidence="1" id="KW-0472">Membrane</keyword>
<reference evidence="2" key="1">
    <citation type="submission" date="2022-03" db="EMBL/GenBank/DDBJ databases">
        <authorList>
            <person name="Lindestad O."/>
        </authorList>
    </citation>
    <scope>NUCLEOTIDE SEQUENCE</scope>
</reference>
<dbReference type="Proteomes" id="UP000838756">
    <property type="component" value="Unassembled WGS sequence"/>
</dbReference>
<organism evidence="2 3">
    <name type="scientific">Pararge aegeria aegeria</name>
    <dbReference type="NCBI Taxonomy" id="348720"/>
    <lineage>
        <taxon>Eukaryota</taxon>
        <taxon>Metazoa</taxon>
        <taxon>Ecdysozoa</taxon>
        <taxon>Arthropoda</taxon>
        <taxon>Hexapoda</taxon>
        <taxon>Insecta</taxon>
        <taxon>Pterygota</taxon>
        <taxon>Neoptera</taxon>
        <taxon>Endopterygota</taxon>
        <taxon>Lepidoptera</taxon>
        <taxon>Glossata</taxon>
        <taxon>Ditrysia</taxon>
        <taxon>Papilionoidea</taxon>
        <taxon>Nymphalidae</taxon>
        <taxon>Satyrinae</taxon>
        <taxon>Satyrini</taxon>
        <taxon>Parargina</taxon>
        <taxon>Pararge</taxon>
    </lineage>
</organism>
<accession>A0A8S4RGC7</accession>
<name>A0A8S4RGC7_9NEOP</name>
<keyword evidence="3" id="KW-1185">Reference proteome</keyword>
<evidence type="ECO:0000256" key="1">
    <source>
        <dbReference type="SAM" id="Phobius"/>
    </source>
</evidence>
<protein>
    <submittedName>
        <fullName evidence="2">Jg1641 protein</fullName>
    </submittedName>
</protein>
<evidence type="ECO:0000313" key="2">
    <source>
        <dbReference type="EMBL" id="CAH2234499.1"/>
    </source>
</evidence>
<evidence type="ECO:0000313" key="3">
    <source>
        <dbReference type="Proteomes" id="UP000838756"/>
    </source>
</evidence>